<name>A0ABR6XFQ6_9BURK</name>
<accession>A0ABR6XFQ6</accession>
<keyword evidence="3" id="KW-1185">Reference proteome</keyword>
<dbReference type="CDD" id="cd12108">
    <property type="entry name" value="Hr-like"/>
    <property type="match status" value="1"/>
</dbReference>
<dbReference type="Gene3D" id="1.20.120.520">
    <property type="entry name" value="nmb1532 protein domain like"/>
    <property type="match status" value="1"/>
</dbReference>
<organism evidence="2 3">
    <name type="scientific">Undibacterium aquatile</name>
    <dbReference type="NCBI Taxonomy" id="1537398"/>
    <lineage>
        <taxon>Bacteria</taxon>
        <taxon>Pseudomonadati</taxon>
        <taxon>Pseudomonadota</taxon>
        <taxon>Betaproteobacteria</taxon>
        <taxon>Burkholderiales</taxon>
        <taxon>Oxalobacteraceae</taxon>
        <taxon>Undibacterium</taxon>
    </lineage>
</organism>
<reference evidence="2 3" key="1">
    <citation type="submission" date="2020-08" db="EMBL/GenBank/DDBJ databases">
        <title>Novel species isolated from subtropical streams in China.</title>
        <authorList>
            <person name="Lu H."/>
        </authorList>
    </citation>
    <scope>NUCLEOTIDE SEQUENCE [LARGE SCALE GENOMIC DNA]</scope>
    <source>
        <strain evidence="2 3">CCTCC AB 2015119</strain>
    </source>
</reference>
<protein>
    <submittedName>
        <fullName evidence="2">Hemerythrin domain-containing protein</fullName>
    </submittedName>
</protein>
<dbReference type="Proteomes" id="UP000637632">
    <property type="component" value="Unassembled WGS sequence"/>
</dbReference>
<feature type="domain" description="Hemerythrin-like" evidence="1">
    <location>
        <begin position="14"/>
        <end position="153"/>
    </location>
</feature>
<dbReference type="EMBL" id="JACOFT010000003">
    <property type="protein sequence ID" value="MBC3811729.1"/>
    <property type="molecule type" value="Genomic_DNA"/>
</dbReference>
<gene>
    <name evidence="2" type="ORF">H8K26_09780</name>
</gene>
<comment type="caution">
    <text evidence="2">The sequence shown here is derived from an EMBL/GenBank/DDBJ whole genome shotgun (WGS) entry which is preliminary data.</text>
</comment>
<evidence type="ECO:0000313" key="2">
    <source>
        <dbReference type="EMBL" id="MBC3811729.1"/>
    </source>
</evidence>
<sequence>MNNLFDSAPGFDQPLAVLKHCHDRIRKQLATMDKLVVHLNDVGIDENAQQAAKAVLRYFNKAAPLHHEDEEIDLLPELQATATGEDASLLAVLLTDILQQHQQMAAQWKVLGAQLQAIEDGTGTDLSAAEVEDFAALYAKHMQIEEGQIAPMAQRLFSAAQMQKLGAAMQARRGISA</sequence>
<dbReference type="RefSeq" id="WP_186882966.1">
    <property type="nucleotide sequence ID" value="NZ_JACOFT010000003.1"/>
</dbReference>
<proteinExistence type="predicted"/>
<dbReference type="Pfam" id="PF01814">
    <property type="entry name" value="Hemerythrin"/>
    <property type="match status" value="1"/>
</dbReference>
<dbReference type="InterPro" id="IPR012312">
    <property type="entry name" value="Hemerythrin-like"/>
</dbReference>
<evidence type="ECO:0000259" key="1">
    <source>
        <dbReference type="Pfam" id="PF01814"/>
    </source>
</evidence>
<evidence type="ECO:0000313" key="3">
    <source>
        <dbReference type="Proteomes" id="UP000637632"/>
    </source>
</evidence>